<accession>A0ABN9WGI1</accession>
<keyword evidence="3" id="KW-1185">Reference proteome</keyword>
<comment type="caution">
    <text evidence="2">The sequence shown here is derived from an EMBL/GenBank/DDBJ whole genome shotgun (WGS) entry which is preliminary data.</text>
</comment>
<feature type="region of interest" description="Disordered" evidence="1">
    <location>
        <begin position="26"/>
        <end position="72"/>
    </location>
</feature>
<protein>
    <submittedName>
        <fullName evidence="2">Uncharacterized protein</fullName>
    </submittedName>
</protein>
<dbReference type="EMBL" id="CAUYUJ010018682">
    <property type="protein sequence ID" value="CAK0885518.1"/>
    <property type="molecule type" value="Genomic_DNA"/>
</dbReference>
<organism evidence="2 3">
    <name type="scientific">Prorocentrum cordatum</name>
    <dbReference type="NCBI Taxonomy" id="2364126"/>
    <lineage>
        <taxon>Eukaryota</taxon>
        <taxon>Sar</taxon>
        <taxon>Alveolata</taxon>
        <taxon>Dinophyceae</taxon>
        <taxon>Prorocentrales</taxon>
        <taxon>Prorocentraceae</taxon>
        <taxon>Prorocentrum</taxon>
    </lineage>
</organism>
<name>A0ABN9WGI1_9DINO</name>
<proteinExistence type="predicted"/>
<reference evidence="2" key="1">
    <citation type="submission" date="2023-10" db="EMBL/GenBank/DDBJ databases">
        <authorList>
            <person name="Chen Y."/>
            <person name="Shah S."/>
            <person name="Dougan E. K."/>
            <person name="Thang M."/>
            <person name="Chan C."/>
        </authorList>
    </citation>
    <scope>NUCLEOTIDE SEQUENCE [LARGE SCALE GENOMIC DNA]</scope>
</reference>
<dbReference type="Proteomes" id="UP001189429">
    <property type="component" value="Unassembled WGS sequence"/>
</dbReference>
<evidence type="ECO:0000256" key="1">
    <source>
        <dbReference type="SAM" id="MobiDB-lite"/>
    </source>
</evidence>
<evidence type="ECO:0000313" key="3">
    <source>
        <dbReference type="Proteomes" id="UP001189429"/>
    </source>
</evidence>
<sequence length="101" mass="10431">MRPAARSPPKMQQNAMVAKLAPSRCFPRRGGAAGPDGRCAAGGQEAPGRQFFSTASPRGKGPSHLSEPPCGQDVSPLCQVARTTPAADMYACGMVSSVCKL</sequence>
<gene>
    <name evidence="2" type="ORF">PCOR1329_LOCUS67125</name>
</gene>
<evidence type="ECO:0000313" key="2">
    <source>
        <dbReference type="EMBL" id="CAK0885518.1"/>
    </source>
</evidence>